<dbReference type="AlphaFoldDB" id="A0A7H0LPX3"/>
<evidence type="ECO:0000313" key="2">
    <source>
        <dbReference type="EMBL" id="QNQ11726.1"/>
    </source>
</evidence>
<dbReference type="EMBL" id="CP061038">
    <property type="protein sequence ID" value="QNQ11726.1"/>
    <property type="molecule type" value="Genomic_DNA"/>
</dbReference>
<sequence>MNSLRRIAAAGVVAAIALAIFLALFAALRGRPQDLPWTPLDLGQPVGMFTGTKLAALTRDFPKCRALLDQAGVSYTLMPPVNAGRCGYADGVRFAPGGSRLASYAPATTGTSCPIAAALSVWEWTVVQPAARRYFGQRVASIDHLGSYNCRNIYGRATGPLSEHATADAIDIAGFTLEDGTKITIIGDWADNGDKGTFLRSVRNGACRLFSTTLSPEYNAAHHDHLHLDEAERGTLSWRTCR</sequence>
<accession>A0A7H0LPX3</accession>
<name>A0A7H0LPX3_9SPHN</name>
<dbReference type="KEGG" id="spap:H3Z74_11650"/>
<dbReference type="InterPro" id="IPR009683">
    <property type="entry name" value="Extensin-like_C"/>
</dbReference>
<feature type="domain" description="Extensin-like C-terminal" evidence="1">
    <location>
        <begin position="63"/>
        <end position="242"/>
    </location>
</feature>
<dbReference type="Pfam" id="PF06904">
    <property type="entry name" value="Extensin-like_C"/>
    <property type="match status" value="1"/>
</dbReference>
<gene>
    <name evidence="2" type="ORF">H3Z74_11650</name>
</gene>
<organism evidence="2 3">
    <name type="scientific">Sphingomonas alpina</name>
    <dbReference type="NCBI Taxonomy" id="653931"/>
    <lineage>
        <taxon>Bacteria</taxon>
        <taxon>Pseudomonadati</taxon>
        <taxon>Pseudomonadota</taxon>
        <taxon>Alphaproteobacteria</taxon>
        <taxon>Sphingomonadales</taxon>
        <taxon>Sphingomonadaceae</taxon>
        <taxon>Sphingomonas</taxon>
    </lineage>
</organism>
<reference evidence="2 3" key="1">
    <citation type="submission" date="2020-09" db="EMBL/GenBank/DDBJ databases">
        <title>Sphingomonas sp., a new species isolated from pork steak.</title>
        <authorList>
            <person name="Heidler von Heilborn D."/>
        </authorList>
    </citation>
    <scope>NUCLEOTIDE SEQUENCE [LARGE SCALE GENOMIC DNA]</scope>
    <source>
        <strain evidence="3">S8-3T</strain>
    </source>
</reference>
<dbReference type="RefSeq" id="WP_187764031.1">
    <property type="nucleotide sequence ID" value="NZ_CP061038.1"/>
</dbReference>
<protein>
    <submittedName>
        <fullName evidence="2">Extensin family protein</fullName>
    </submittedName>
</protein>
<keyword evidence="3" id="KW-1185">Reference proteome</keyword>
<evidence type="ECO:0000259" key="1">
    <source>
        <dbReference type="Pfam" id="PF06904"/>
    </source>
</evidence>
<evidence type="ECO:0000313" key="3">
    <source>
        <dbReference type="Proteomes" id="UP000516148"/>
    </source>
</evidence>
<proteinExistence type="predicted"/>
<dbReference type="Proteomes" id="UP000516148">
    <property type="component" value="Chromosome"/>
</dbReference>